<keyword evidence="3" id="KW-0732">Signal</keyword>
<evidence type="ECO:0000256" key="3">
    <source>
        <dbReference type="ARBA" id="ARBA00022729"/>
    </source>
</evidence>
<accession>A0ABT7QYU1</accession>
<comment type="similarity">
    <text evidence="1">Belongs to the outer membrane porin (Opr) (TC 1.B.25) family.</text>
</comment>
<protein>
    <submittedName>
        <fullName evidence="4">OprD family outer membrane porin</fullName>
    </submittedName>
</protein>
<organism evidence="4 5">
    <name type="scientific">Sulfurovum zhangzhouensis</name>
    <dbReference type="NCBI Taxonomy" id="3019067"/>
    <lineage>
        <taxon>Bacteria</taxon>
        <taxon>Pseudomonadati</taxon>
        <taxon>Campylobacterota</taxon>
        <taxon>Epsilonproteobacteria</taxon>
        <taxon>Campylobacterales</taxon>
        <taxon>Sulfurovaceae</taxon>
        <taxon>Sulfurovum</taxon>
    </lineage>
</organism>
<dbReference type="Gene3D" id="2.40.160.10">
    <property type="entry name" value="Porin"/>
    <property type="match status" value="1"/>
</dbReference>
<dbReference type="Pfam" id="PF03573">
    <property type="entry name" value="OprD"/>
    <property type="match status" value="1"/>
</dbReference>
<reference evidence="4" key="1">
    <citation type="submission" date="2023-01" db="EMBL/GenBank/DDBJ databases">
        <title>Sulfurovum sp. zt1-1 genome assembly.</title>
        <authorList>
            <person name="Wang J."/>
        </authorList>
    </citation>
    <scope>NUCLEOTIDE SEQUENCE</scope>
    <source>
        <strain evidence="4">Zt1-1</strain>
    </source>
</reference>
<evidence type="ECO:0000313" key="5">
    <source>
        <dbReference type="Proteomes" id="UP001169069"/>
    </source>
</evidence>
<keyword evidence="2" id="KW-0813">Transport</keyword>
<comment type="caution">
    <text evidence="4">The sequence shown here is derived from an EMBL/GenBank/DDBJ whole genome shotgun (WGS) entry which is preliminary data.</text>
</comment>
<keyword evidence="5" id="KW-1185">Reference proteome</keyword>
<dbReference type="InterPro" id="IPR023614">
    <property type="entry name" value="Porin_dom_sf"/>
</dbReference>
<dbReference type="EMBL" id="JAQIBD010000002">
    <property type="protein sequence ID" value="MDM5272000.1"/>
    <property type="molecule type" value="Genomic_DNA"/>
</dbReference>
<evidence type="ECO:0000256" key="2">
    <source>
        <dbReference type="ARBA" id="ARBA00022448"/>
    </source>
</evidence>
<dbReference type="Proteomes" id="UP001169069">
    <property type="component" value="Unassembled WGS sequence"/>
</dbReference>
<name>A0ABT7QYU1_9BACT</name>
<sequence length="382" mass="41567">MSINIYAGEDMTPVDQANGENFSFIQQVDGYISTGYQKTDISEDSDYTDIALGGKLHIQTVAWNGISAGTSIYTTNSISKHEGYLSGAGIPFFDGSGNSYTILGEVYLQAVWGENAFKVGRQEIDTPFADTDDIGMVPNTFEAITWINKDFKDTTIILAQVQKMAGVDAEAPSEFTNINDNAGAQLIGVTFQGIEDLSLTSWYYHLNDFDIEDITYLEASYEGTFNTFSYALAAQYAALAYYSDADASVYGITGTLGFNPIGLSLGTAYNKSVNNAATNGFGGGPYFTSSEHLTLAEAGVDGDALMFVAEWDAGIIGLNNLTFTAAHLTLKDQNNIESTELDLIANYTFNDTLNMDIFYSDINDEINGNKLSNLRVFVNYTF</sequence>
<dbReference type="InterPro" id="IPR005318">
    <property type="entry name" value="OM_porin_bac"/>
</dbReference>
<evidence type="ECO:0000256" key="1">
    <source>
        <dbReference type="ARBA" id="ARBA00009075"/>
    </source>
</evidence>
<gene>
    <name evidence="4" type="ORF">PGH07_07400</name>
</gene>
<proteinExistence type="inferred from homology"/>
<evidence type="ECO:0000313" key="4">
    <source>
        <dbReference type="EMBL" id="MDM5272000.1"/>
    </source>
</evidence>